<gene>
    <name evidence="2" type="ORF">AB8B23_04890</name>
</gene>
<dbReference type="PROSITE" id="PS51257">
    <property type="entry name" value="PROKAR_LIPOPROTEIN"/>
    <property type="match status" value="1"/>
</dbReference>
<feature type="signal peptide" evidence="1">
    <location>
        <begin position="1"/>
        <end position="19"/>
    </location>
</feature>
<dbReference type="AlphaFoldDB" id="A0AB39VCN0"/>
<sequence length="54" mass="6322">MKKVLVLAVLMTIIASCTAEDRMLWNEVQRERGERGVECRYNKRGGVENCRYMD</sequence>
<feature type="chain" id="PRO_5044282786" description="Lipoprotein" evidence="1">
    <location>
        <begin position="20"/>
        <end position="54"/>
    </location>
</feature>
<dbReference type="KEGG" id="lmes:AB8B23_04890"/>
<evidence type="ECO:0000256" key="1">
    <source>
        <dbReference type="SAM" id="SignalP"/>
    </source>
</evidence>
<name>A0AB39VCN0_9FUSO</name>
<keyword evidence="1" id="KW-0732">Signal</keyword>
<accession>A0AB39VCN0</accession>
<evidence type="ECO:0008006" key="3">
    <source>
        <dbReference type="Google" id="ProtNLM"/>
    </source>
</evidence>
<evidence type="ECO:0000313" key="2">
    <source>
        <dbReference type="EMBL" id="XDU65497.1"/>
    </source>
</evidence>
<protein>
    <recommendedName>
        <fullName evidence="3">Lipoprotein</fullName>
    </recommendedName>
</protein>
<dbReference type="RefSeq" id="WP_314114953.1">
    <property type="nucleotide sequence ID" value="NZ_CP165646.1"/>
</dbReference>
<reference evidence="2" key="1">
    <citation type="submission" date="2024-07" db="EMBL/GenBank/DDBJ databases">
        <authorList>
            <person name="Li X.-J."/>
            <person name="Wang X."/>
        </authorList>
    </citation>
    <scope>NUCLEOTIDE SEQUENCE</scope>
    <source>
        <strain evidence="2">HSP-342</strain>
    </source>
</reference>
<organism evidence="2">
    <name type="scientific">Leptotrichia mesophila</name>
    <dbReference type="NCBI Taxonomy" id="3239303"/>
    <lineage>
        <taxon>Bacteria</taxon>
        <taxon>Fusobacteriati</taxon>
        <taxon>Fusobacteriota</taxon>
        <taxon>Fusobacteriia</taxon>
        <taxon>Fusobacteriales</taxon>
        <taxon>Leptotrichiaceae</taxon>
        <taxon>Leptotrichia</taxon>
    </lineage>
</organism>
<dbReference type="EMBL" id="CP165646">
    <property type="protein sequence ID" value="XDU65497.1"/>
    <property type="molecule type" value="Genomic_DNA"/>
</dbReference>
<proteinExistence type="predicted"/>